<proteinExistence type="predicted"/>
<organism evidence="5 6">
    <name type="scientific">Cavenderia fasciculata</name>
    <name type="common">Slime mold</name>
    <name type="synonym">Dictyostelium fasciculatum</name>
    <dbReference type="NCBI Taxonomy" id="261658"/>
    <lineage>
        <taxon>Eukaryota</taxon>
        <taxon>Amoebozoa</taxon>
        <taxon>Evosea</taxon>
        <taxon>Eumycetozoa</taxon>
        <taxon>Dictyostelia</taxon>
        <taxon>Acytosteliales</taxon>
        <taxon>Cavenderiaceae</taxon>
        <taxon>Cavenderia</taxon>
    </lineage>
</organism>
<feature type="region of interest" description="Disordered" evidence="2">
    <location>
        <begin position="115"/>
        <end position="219"/>
    </location>
</feature>
<feature type="compositionally biased region" description="Low complexity" evidence="2">
    <location>
        <begin position="135"/>
        <end position="184"/>
    </location>
</feature>
<dbReference type="InterPro" id="IPR013083">
    <property type="entry name" value="Znf_RING/FYVE/PHD"/>
</dbReference>
<dbReference type="PANTHER" id="PTHR15460">
    <property type="entry name" value="PEROXISOMAL MEMBRANE PROTEIN 4"/>
    <property type="match status" value="1"/>
</dbReference>
<dbReference type="GO" id="GO:0005778">
    <property type="term" value="C:peroxisomal membrane"/>
    <property type="evidence" value="ECO:0007669"/>
    <property type="project" value="TreeGrafter"/>
</dbReference>
<feature type="transmembrane region" description="Helical" evidence="3">
    <location>
        <begin position="331"/>
        <end position="351"/>
    </location>
</feature>
<dbReference type="Pfam" id="PF13639">
    <property type="entry name" value="zf-RING_2"/>
    <property type="match status" value="1"/>
</dbReference>
<dbReference type="GO" id="GO:0008270">
    <property type="term" value="F:zinc ion binding"/>
    <property type="evidence" value="ECO:0007669"/>
    <property type="project" value="UniProtKB-KW"/>
</dbReference>
<keyword evidence="1" id="KW-0863">Zinc-finger</keyword>
<evidence type="ECO:0000256" key="1">
    <source>
        <dbReference type="PROSITE-ProRule" id="PRU00175"/>
    </source>
</evidence>
<feature type="region of interest" description="Disordered" evidence="2">
    <location>
        <begin position="559"/>
        <end position="579"/>
    </location>
</feature>
<dbReference type="STRING" id="1054147.F4Q353"/>
<dbReference type="KEGG" id="dfa:DFA_07753"/>
<dbReference type="InterPro" id="IPR019531">
    <property type="entry name" value="Pmp4"/>
</dbReference>
<feature type="compositionally biased region" description="Basic and acidic residues" evidence="2">
    <location>
        <begin position="561"/>
        <end position="579"/>
    </location>
</feature>
<evidence type="ECO:0000259" key="4">
    <source>
        <dbReference type="PROSITE" id="PS50089"/>
    </source>
</evidence>
<feature type="transmembrane region" description="Helical" evidence="3">
    <location>
        <begin position="250"/>
        <end position="271"/>
    </location>
</feature>
<accession>F4Q353</accession>
<dbReference type="EMBL" id="GL883021">
    <property type="protein sequence ID" value="EGG16775.1"/>
    <property type="molecule type" value="Genomic_DNA"/>
</dbReference>
<evidence type="ECO:0000313" key="5">
    <source>
        <dbReference type="EMBL" id="EGG16775.1"/>
    </source>
</evidence>
<dbReference type="SMART" id="SM00184">
    <property type="entry name" value="RING"/>
    <property type="match status" value="1"/>
</dbReference>
<keyword evidence="1" id="KW-0479">Metal-binding</keyword>
<keyword evidence="3" id="KW-0472">Membrane</keyword>
<dbReference type="PROSITE" id="PS50089">
    <property type="entry name" value="ZF_RING_2"/>
    <property type="match status" value="1"/>
</dbReference>
<name>F4Q353_CACFS</name>
<gene>
    <name evidence="5" type="ORF">DFA_07753</name>
</gene>
<feature type="domain" description="RING-type" evidence="4">
    <location>
        <begin position="447"/>
        <end position="488"/>
    </location>
</feature>
<dbReference type="PANTHER" id="PTHR15460:SF3">
    <property type="entry name" value="PEROXISOMAL MEMBRANE PROTEIN 4"/>
    <property type="match status" value="1"/>
</dbReference>
<dbReference type="OrthoDB" id="39659at2759"/>
<evidence type="ECO:0000313" key="6">
    <source>
        <dbReference type="Proteomes" id="UP000007797"/>
    </source>
</evidence>
<dbReference type="SUPFAM" id="SSF57850">
    <property type="entry name" value="RING/U-box"/>
    <property type="match status" value="1"/>
</dbReference>
<sequence>MYSYFNNSSKGRDKIISNKVICVHYRERKREERETMDPSYKTYIGIDEEDLEEQLNNNQNTNQNNNNDTRTRRLGTIKGEYDSDEENEYLENERLQYEQSLLLKEVQLEEEKEKEQEEEIKLSNHKKNISRKGTSPSISNNSPIISPKLISTTSTSTTTTSTSTSSTSTTTNNNNNNYNFNNNNEDSSQQPENIAININDDDDGNNNNNPGDGDNEDELSNEIGLEAQNILFIQNELSRPLTFYSILKRLLFLCILYLFPVSLVLVIALAMDWKHGCDEPLHNWSIGQVVIQTGLVLNFLFLLLKLPTQDDNGQPSPEVARVQLIFRNLHNVLSCSWITWFIVGIVCTFKARAHDTCTSSAPYLFWVSYSVVIFQIVIASLAMLFCCCSCIFSLMRLGVHIEMVQAAGGGGAAGGMGDSRGATDTMLRKLSTKKFKTGVLPNDDCSCAICLTDYVDGEKIRILPCKHHYHLNCIDRWLIQNKSCPFCKRDIDTTPTPTTTPATSSNNNNNNPTSVDQQQQQQDGDGIEMTTLVQTYDSQMKGVTSRNKQTDPFKFILQQVARDKERKRQNRRREMDSNNKDVSSIPIIDLYHHLNKHRYLHSDCILSAIRGLRNGILTGVRIRIPYIFQAVIYAAIFRDPKLTSRVKFVIKQMFFHGRNLGLFVGIYKSICCIFRNIGIKGGIDSLVAGFIGGYVAFGDSKSTSGSVNNQIVLYLFARALIGIIQSGVKRNIIPQQLSTTTPQGFRIFAGVTLALILYLTEYEPDTLNSSFMGTMTYLYHKSDSGPMLPQEDRKFSPIILVILISIATSWKFPQLSLDNILAKLKL</sequence>
<feature type="transmembrane region" description="Helical" evidence="3">
    <location>
        <begin position="795"/>
        <end position="813"/>
    </location>
</feature>
<dbReference type="InterPro" id="IPR001841">
    <property type="entry name" value="Znf_RING"/>
</dbReference>
<keyword evidence="1" id="KW-0862">Zinc</keyword>
<dbReference type="GeneID" id="14869243"/>
<dbReference type="Pfam" id="PF02466">
    <property type="entry name" value="Tim17"/>
    <property type="match status" value="1"/>
</dbReference>
<reference evidence="6" key="1">
    <citation type="journal article" date="2011" name="Genome Res.">
        <title>Phylogeny-wide analysis of social amoeba genomes highlights ancient origins for complex intercellular communication.</title>
        <authorList>
            <person name="Heidel A.J."/>
            <person name="Lawal H.M."/>
            <person name="Felder M."/>
            <person name="Schilde C."/>
            <person name="Helps N.R."/>
            <person name="Tunggal B."/>
            <person name="Rivero F."/>
            <person name="John U."/>
            <person name="Schleicher M."/>
            <person name="Eichinger L."/>
            <person name="Platzer M."/>
            <person name="Noegel A.A."/>
            <person name="Schaap P."/>
            <person name="Gloeckner G."/>
        </authorList>
    </citation>
    <scope>NUCLEOTIDE SEQUENCE [LARGE SCALE GENOMIC DNA]</scope>
    <source>
        <strain evidence="6">SH3</strain>
    </source>
</reference>
<dbReference type="Proteomes" id="UP000007797">
    <property type="component" value="Unassembled WGS sequence"/>
</dbReference>
<evidence type="ECO:0000256" key="3">
    <source>
        <dbReference type="SAM" id="Phobius"/>
    </source>
</evidence>
<protein>
    <submittedName>
        <fullName evidence="5">Transmembrane protein</fullName>
    </submittedName>
</protein>
<dbReference type="Gene3D" id="3.30.40.10">
    <property type="entry name" value="Zinc/RING finger domain, C3HC4 (zinc finger)"/>
    <property type="match status" value="1"/>
</dbReference>
<keyword evidence="6" id="KW-1185">Reference proteome</keyword>
<feature type="transmembrane region" description="Helical" evidence="3">
    <location>
        <begin position="363"/>
        <end position="394"/>
    </location>
</feature>
<feature type="region of interest" description="Disordered" evidence="2">
    <location>
        <begin position="495"/>
        <end position="522"/>
    </location>
</feature>
<keyword evidence="3" id="KW-1133">Transmembrane helix</keyword>
<feature type="transmembrane region" description="Helical" evidence="3">
    <location>
        <begin position="283"/>
        <end position="304"/>
    </location>
</feature>
<dbReference type="AlphaFoldDB" id="F4Q353"/>
<keyword evidence="3 5" id="KW-0812">Transmembrane</keyword>
<evidence type="ECO:0000256" key="2">
    <source>
        <dbReference type="SAM" id="MobiDB-lite"/>
    </source>
</evidence>
<feature type="transmembrane region" description="Helical" evidence="3">
    <location>
        <begin position="744"/>
        <end position="760"/>
    </location>
</feature>
<dbReference type="RefSeq" id="XP_004355249.1">
    <property type="nucleotide sequence ID" value="XM_004355197.1"/>
</dbReference>